<keyword evidence="1" id="KW-0175">Coiled coil</keyword>
<proteinExistence type="predicted"/>
<keyword evidence="2" id="KW-0472">Membrane</keyword>
<dbReference type="EMBL" id="LR797386">
    <property type="protein sequence ID" value="CAB4212837.1"/>
    <property type="molecule type" value="Genomic_DNA"/>
</dbReference>
<dbReference type="EMBL" id="LR798379">
    <property type="protein sequence ID" value="CAB5227977.1"/>
    <property type="molecule type" value="Genomic_DNA"/>
</dbReference>
<evidence type="ECO:0000313" key="4">
    <source>
        <dbReference type="EMBL" id="CAB4212837.1"/>
    </source>
</evidence>
<organism evidence="3">
    <name type="scientific">uncultured Caudovirales phage</name>
    <dbReference type="NCBI Taxonomy" id="2100421"/>
    <lineage>
        <taxon>Viruses</taxon>
        <taxon>Duplodnaviria</taxon>
        <taxon>Heunggongvirae</taxon>
        <taxon>Uroviricota</taxon>
        <taxon>Caudoviricetes</taxon>
        <taxon>Peduoviridae</taxon>
        <taxon>Maltschvirus</taxon>
        <taxon>Maltschvirus maltsch</taxon>
    </lineage>
</organism>
<feature type="transmembrane region" description="Helical" evidence="2">
    <location>
        <begin position="199"/>
        <end position="219"/>
    </location>
</feature>
<evidence type="ECO:0000313" key="5">
    <source>
        <dbReference type="EMBL" id="CAB5227977.1"/>
    </source>
</evidence>
<reference evidence="3" key="1">
    <citation type="submission" date="2020-05" db="EMBL/GenBank/DDBJ databases">
        <authorList>
            <person name="Chiriac C."/>
            <person name="Salcher M."/>
            <person name="Ghai R."/>
            <person name="Kavagutti S V."/>
        </authorList>
    </citation>
    <scope>NUCLEOTIDE SEQUENCE</scope>
</reference>
<evidence type="ECO:0000313" key="3">
    <source>
        <dbReference type="EMBL" id="CAB4198886.1"/>
    </source>
</evidence>
<protein>
    <submittedName>
        <fullName evidence="3">Uncharacterized protein</fullName>
    </submittedName>
</protein>
<sequence length="237" mass="25002">MRIFLVIAALLVGCSSDKLPAPEPVGDLGDLVDLGSKLDNGESRAAAAVIVAQENLDKPPVAKAELDVAKAYMIQPTPGDLSLARERAKAADAKAYTAQIDEGKKLTTQIEAEWAKAEAKAKANEAAMIAAQAEITRLKAEADRAAAESSRQIWTLTGAGLACIGGLVMMIGGIKMGAPILLASAFCASIPYITDSPFFAWIMGAFIFVCAALGAWWLFDRVRDSVNNNEPPDPANK</sequence>
<dbReference type="EMBL" id="LR797274">
    <property type="protein sequence ID" value="CAB4198886.1"/>
    <property type="molecule type" value="Genomic_DNA"/>
</dbReference>
<evidence type="ECO:0000256" key="2">
    <source>
        <dbReference type="SAM" id="Phobius"/>
    </source>
</evidence>
<keyword evidence="2" id="KW-0812">Transmembrane</keyword>
<gene>
    <name evidence="3" type="ORF">UFOVP1325_34</name>
    <name evidence="4" type="ORF">UFOVP1435_37</name>
    <name evidence="5" type="ORF">UFOVP1530_27</name>
</gene>
<name>A0A6J5RXL0_9CAUD</name>
<feature type="coiled-coil region" evidence="1">
    <location>
        <begin position="121"/>
        <end position="148"/>
    </location>
</feature>
<feature type="transmembrane region" description="Helical" evidence="2">
    <location>
        <begin position="153"/>
        <end position="171"/>
    </location>
</feature>
<keyword evidence="2" id="KW-1133">Transmembrane helix</keyword>
<evidence type="ECO:0000256" key="1">
    <source>
        <dbReference type="SAM" id="Coils"/>
    </source>
</evidence>
<accession>A0A6J5RXL0</accession>